<dbReference type="PANTHER" id="PTHR42208">
    <property type="entry name" value="HEAVY METAL TRANSPORTER-RELATED"/>
    <property type="match status" value="1"/>
</dbReference>
<evidence type="ECO:0000313" key="4">
    <source>
        <dbReference type="Proteomes" id="UP000198518"/>
    </source>
</evidence>
<evidence type="ECO:0000256" key="1">
    <source>
        <dbReference type="SAM" id="Phobius"/>
    </source>
</evidence>
<feature type="transmembrane region" description="Helical" evidence="1">
    <location>
        <begin position="28"/>
        <end position="51"/>
    </location>
</feature>
<keyword evidence="1" id="KW-0812">Transmembrane</keyword>
<name>A0A1I0PXC9_9EURY</name>
<gene>
    <name evidence="3" type="ORF">SAMN04487945_2056</name>
</gene>
<protein>
    <recommendedName>
        <fullName evidence="2">Urease accessory protein UreH-like transmembrane domain-containing protein</fullName>
    </recommendedName>
</protein>
<keyword evidence="1" id="KW-0472">Membrane</keyword>
<proteinExistence type="predicted"/>
<dbReference type="AlphaFoldDB" id="A0A1I0PXC9"/>
<dbReference type="OrthoDB" id="162718at2157"/>
<evidence type="ECO:0000259" key="2">
    <source>
        <dbReference type="Pfam" id="PF13386"/>
    </source>
</evidence>
<dbReference type="EMBL" id="FOJA01000001">
    <property type="protein sequence ID" value="SEW19090.1"/>
    <property type="molecule type" value="Genomic_DNA"/>
</dbReference>
<accession>A0A1I0PXC9</accession>
<dbReference type="STRING" id="355548.SAMN04487945_2056"/>
<keyword evidence="4" id="KW-1185">Reference proteome</keyword>
<feature type="domain" description="Urease accessory protein UreH-like transmembrane" evidence="2">
    <location>
        <begin position="27"/>
        <end position="243"/>
    </location>
</feature>
<organism evidence="3 4">
    <name type="scientific">Halobacterium jilantaiense</name>
    <dbReference type="NCBI Taxonomy" id="355548"/>
    <lineage>
        <taxon>Archaea</taxon>
        <taxon>Methanobacteriati</taxon>
        <taxon>Methanobacteriota</taxon>
        <taxon>Stenosarchaea group</taxon>
        <taxon>Halobacteria</taxon>
        <taxon>Halobacteriales</taxon>
        <taxon>Halobacteriaceae</taxon>
        <taxon>Halobacterium</taxon>
    </lineage>
</organism>
<evidence type="ECO:0000313" key="3">
    <source>
        <dbReference type="EMBL" id="SEW19090.1"/>
    </source>
</evidence>
<dbReference type="Proteomes" id="UP000198518">
    <property type="component" value="Unassembled WGS sequence"/>
</dbReference>
<reference evidence="3 4" key="1">
    <citation type="submission" date="2016-10" db="EMBL/GenBank/DDBJ databases">
        <authorList>
            <person name="de Groot N.N."/>
        </authorList>
    </citation>
    <scope>NUCLEOTIDE SEQUENCE [LARGE SCALE GENOMIC DNA]</scope>
    <source>
        <strain evidence="3 4">CGMCC 1.5337</strain>
    </source>
</reference>
<dbReference type="PANTHER" id="PTHR42208:SF1">
    <property type="entry name" value="HEAVY METAL TRANSPORTER"/>
    <property type="match status" value="1"/>
</dbReference>
<dbReference type="RefSeq" id="WP_089669300.1">
    <property type="nucleotide sequence ID" value="NZ_FOJA01000001.1"/>
</dbReference>
<dbReference type="InterPro" id="IPR039447">
    <property type="entry name" value="UreH-like_TM_dom"/>
</dbReference>
<feature type="transmembrane region" description="Helical" evidence="1">
    <location>
        <begin position="71"/>
        <end position="94"/>
    </location>
</feature>
<sequence length="269" mass="26180">MVTSGVSLAASGVTTAAASASDAGVVAFFVVGLLGGAHCLGMCGPLVTMYADRIGDDARGPSTRALRQHALFNAGRTVSYAVGGALMGAVGAVLVDAGGVLEASHLVRGVAGVVAGVVIVAAGVGYAAGGQSRVAAGAVPGLGRAFGVLTEQVASRADDWATGPGIVVLGAAHGVMPCPLLYPGYVYALATGSPVEGGLALGALGLGTFPTLFAYGTAVDAVSATTRRRVHRALGVAFVVAGTVPLAKGATALGYPVPHLPLPMPPMPG</sequence>
<feature type="transmembrane region" description="Helical" evidence="1">
    <location>
        <begin position="233"/>
        <end position="257"/>
    </location>
</feature>
<feature type="transmembrane region" description="Helical" evidence="1">
    <location>
        <begin position="106"/>
        <end position="128"/>
    </location>
</feature>
<keyword evidence="1" id="KW-1133">Transmembrane helix</keyword>
<dbReference type="Pfam" id="PF13386">
    <property type="entry name" value="DsbD_2"/>
    <property type="match status" value="1"/>
</dbReference>